<keyword evidence="2" id="KW-0808">Transferase</keyword>
<protein>
    <submittedName>
        <fullName evidence="2">Glucokinase</fullName>
        <ecNumber evidence="2">2.7.1.2</ecNumber>
    </submittedName>
</protein>
<dbReference type="InterPro" id="IPR043129">
    <property type="entry name" value="ATPase_NBD"/>
</dbReference>
<dbReference type="SUPFAM" id="SSF53067">
    <property type="entry name" value="Actin-like ATPase domain"/>
    <property type="match status" value="1"/>
</dbReference>
<dbReference type="GO" id="GO:0004340">
    <property type="term" value="F:glucokinase activity"/>
    <property type="evidence" value="ECO:0007669"/>
    <property type="project" value="UniProtKB-EC"/>
</dbReference>
<proteinExistence type="inferred from homology"/>
<dbReference type="Proteomes" id="UP001155144">
    <property type="component" value="Unassembled WGS sequence"/>
</dbReference>
<sequence>MSSASILGIDVGGTKVESALVDADGSVRTAHRHPTNADRGAHRVVDDIVRCVRSCLSQASRRAVAAGVGVAGQVDPETGVVRSAPSLDWREVPLRERLEDALDLPVTVANDVRAITHGVWTHGAGRGTDNLVVVFVGTGIGGGIVSDGHVLEGGQGLAGELGHTTLMPYGRSCRCRSRGCWEAYAGGWALGERARQAARTDPEAGAALIERAGDVESITGRTVHEAYDEGDPLATRLVDATAEYLGLGLASVVNAVNPERVVLGGGVIEGHLSYAEEARRIVRAQALRPAADEVEIVTSELGGRAGTVGAATMAWTHHEGREATQKPPDSQAGRPT</sequence>
<comment type="similarity">
    <text evidence="1">Belongs to the ROK (NagC/XylR) family.</text>
</comment>
<accession>A0A9X2V2T4</accession>
<dbReference type="PANTHER" id="PTHR18964:SF149">
    <property type="entry name" value="BIFUNCTIONAL UDP-N-ACETYLGLUCOSAMINE 2-EPIMERASE_N-ACETYLMANNOSAMINE KINASE"/>
    <property type="match status" value="1"/>
</dbReference>
<evidence type="ECO:0000256" key="1">
    <source>
        <dbReference type="ARBA" id="ARBA00006479"/>
    </source>
</evidence>
<dbReference type="PANTHER" id="PTHR18964">
    <property type="entry name" value="ROK (REPRESSOR, ORF, KINASE) FAMILY"/>
    <property type="match status" value="1"/>
</dbReference>
<evidence type="ECO:0000313" key="3">
    <source>
        <dbReference type="Proteomes" id="UP001155144"/>
    </source>
</evidence>
<dbReference type="PROSITE" id="PS01125">
    <property type="entry name" value="ROK"/>
    <property type="match status" value="1"/>
</dbReference>
<gene>
    <name evidence="2" type="ORF">GGP45_000006</name>
</gene>
<dbReference type="Gene3D" id="3.30.420.40">
    <property type="match status" value="2"/>
</dbReference>
<dbReference type="EC" id="2.7.1.2" evidence="2"/>
<dbReference type="AlphaFoldDB" id="A0A9X2V2T4"/>
<evidence type="ECO:0000313" key="2">
    <source>
        <dbReference type="EMBL" id="MCS4119688.1"/>
    </source>
</evidence>
<dbReference type="RefSeq" id="WP_259039596.1">
    <property type="nucleotide sequence ID" value="NZ_JANUBL010000001.1"/>
</dbReference>
<dbReference type="Pfam" id="PF00480">
    <property type="entry name" value="ROK"/>
    <property type="match status" value="1"/>
</dbReference>
<comment type="caution">
    <text evidence="2">The sequence shown here is derived from an EMBL/GenBank/DDBJ whole genome shotgun (WGS) entry which is preliminary data.</text>
</comment>
<organism evidence="2 3">
    <name type="scientific">Salinibacter ruber</name>
    <dbReference type="NCBI Taxonomy" id="146919"/>
    <lineage>
        <taxon>Bacteria</taxon>
        <taxon>Pseudomonadati</taxon>
        <taxon>Rhodothermota</taxon>
        <taxon>Rhodothermia</taxon>
        <taxon>Rhodothermales</taxon>
        <taxon>Salinibacteraceae</taxon>
        <taxon>Salinibacter</taxon>
    </lineage>
</organism>
<dbReference type="InterPro" id="IPR000600">
    <property type="entry name" value="ROK"/>
</dbReference>
<name>A0A9X2V2T4_9BACT</name>
<reference evidence="2" key="1">
    <citation type="submission" date="2022-08" db="EMBL/GenBank/DDBJ databases">
        <title>Genomic Encyclopedia of Type Strains, Phase V (KMG-V): Genome sequencing to study the core and pangenomes of soil and plant-associated prokaryotes.</title>
        <authorList>
            <person name="Whitman W."/>
        </authorList>
    </citation>
    <scope>NUCLEOTIDE SEQUENCE</scope>
    <source>
        <strain evidence="2">SP3026</strain>
    </source>
</reference>
<dbReference type="InterPro" id="IPR049874">
    <property type="entry name" value="ROK_cs"/>
</dbReference>
<dbReference type="EMBL" id="JANUBL010000001">
    <property type="protein sequence ID" value="MCS4119688.1"/>
    <property type="molecule type" value="Genomic_DNA"/>
</dbReference>